<evidence type="ECO:0000256" key="1">
    <source>
        <dbReference type="ARBA" id="ARBA00009625"/>
    </source>
</evidence>
<dbReference type="EC" id="3.6.5.-" evidence="2"/>
<evidence type="ECO:0000313" key="3">
    <source>
        <dbReference type="Proteomes" id="UP001236014"/>
    </source>
</evidence>
<keyword evidence="3" id="KW-1185">Reference proteome</keyword>
<dbReference type="RefSeq" id="WP_285970454.1">
    <property type="nucleotide sequence ID" value="NZ_CP127294.1"/>
</dbReference>
<dbReference type="InterPro" id="IPR005129">
    <property type="entry name" value="GTPase_ArgK"/>
</dbReference>
<dbReference type="GO" id="GO:0005737">
    <property type="term" value="C:cytoplasm"/>
    <property type="evidence" value="ECO:0007669"/>
    <property type="project" value="TreeGrafter"/>
</dbReference>
<dbReference type="KEGG" id="acab:QRX50_02940"/>
<dbReference type="NCBIfam" id="TIGR00750">
    <property type="entry name" value="lao"/>
    <property type="match status" value="1"/>
</dbReference>
<keyword evidence="2" id="KW-0378">Hydrolase</keyword>
<dbReference type="NCBIfam" id="NF006958">
    <property type="entry name" value="PRK09435.1"/>
    <property type="match status" value="1"/>
</dbReference>
<comment type="similarity">
    <text evidence="1">Belongs to the SIMIBI class G3E GTPase family. ArgK/MeaB subfamily.</text>
</comment>
<proteinExistence type="inferred from homology"/>
<organism evidence="2 3">
    <name type="scientific">Amycolatopsis carbonis</name>
    <dbReference type="NCBI Taxonomy" id="715471"/>
    <lineage>
        <taxon>Bacteria</taxon>
        <taxon>Bacillati</taxon>
        <taxon>Actinomycetota</taxon>
        <taxon>Actinomycetes</taxon>
        <taxon>Pseudonocardiales</taxon>
        <taxon>Pseudonocardiaceae</taxon>
        <taxon>Amycolatopsis</taxon>
    </lineage>
</organism>
<dbReference type="EMBL" id="CP127294">
    <property type="protein sequence ID" value="WIX79774.1"/>
    <property type="molecule type" value="Genomic_DNA"/>
</dbReference>
<dbReference type="CDD" id="cd03114">
    <property type="entry name" value="MMAA-like"/>
    <property type="match status" value="1"/>
</dbReference>
<dbReference type="Gene3D" id="1.20.5.170">
    <property type="match status" value="1"/>
</dbReference>
<dbReference type="Proteomes" id="UP001236014">
    <property type="component" value="Chromosome"/>
</dbReference>
<dbReference type="GO" id="GO:0003924">
    <property type="term" value="F:GTPase activity"/>
    <property type="evidence" value="ECO:0007669"/>
    <property type="project" value="InterPro"/>
</dbReference>
<dbReference type="PANTHER" id="PTHR23408:SF3">
    <property type="entry name" value="METHYLMALONIC ACIDURIA TYPE A PROTEIN, MITOCHONDRIAL"/>
    <property type="match status" value="1"/>
</dbReference>
<dbReference type="Gene3D" id="3.40.50.300">
    <property type="entry name" value="P-loop containing nucleotide triphosphate hydrolases"/>
    <property type="match status" value="1"/>
</dbReference>
<name>A0A9Y2IHY9_9PSEU</name>
<accession>A0A9Y2IHY9</accession>
<sequence length="334" mass="35575">MPRRIDVAAYAKGVLAGDRGTLSKAITLVESHRADHRAQAQELLVELLPHAGGAQRVGITGVPGVGKSTFIDQLGTDLTTAGHRVAVLAVDPSSTRTGGSILGDKTRMSRLAVDPRAFIRPSPTSGTLGGVARATRETIVLMEAAGFDVVLVETVGVGQSEVAVANMVDSFLFLTLARTGDQLQGIKKGVLELADVIAVNKADGSHARDAARAARELSGALRMIYGKDAPWTPPVLTCSGLEGSGLEEVWATIGRHRSLMQDTGELDARRRQQQVDWTWSMVREQLLDRLTSHPSVRAQVHDVERAVRDGELTATLAAERILTAFGEPTDPTDG</sequence>
<gene>
    <name evidence="2" type="primary">meaB</name>
    <name evidence="2" type="ORF">QRX50_02940</name>
</gene>
<dbReference type="GO" id="GO:0005525">
    <property type="term" value="F:GTP binding"/>
    <property type="evidence" value="ECO:0007669"/>
    <property type="project" value="InterPro"/>
</dbReference>
<dbReference type="PANTHER" id="PTHR23408">
    <property type="entry name" value="METHYLMALONYL-COA MUTASE"/>
    <property type="match status" value="1"/>
</dbReference>
<evidence type="ECO:0000313" key="2">
    <source>
        <dbReference type="EMBL" id="WIX79774.1"/>
    </source>
</evidence>
<dbReference type="AlphaFoldDB" id="A0A9Y2IHY9"/>
<dbReference type="Pfam" id="PF03308">
    <property type="entry name" value="MeaB"/>
    <property type="match status" value="1"/>
</dbReference>
<protein>
    <submittedName>
        <fullName evidence="2">Methylmalonyl Co-A mutase-associated GTPase MeaB</fullName>
        <ecNumber evidence="2">3.6.5.-</ecNumber>
    </submittedName>
</protein>
<dbReference type="SUPFAM" id="SSF52540">
    <property type="entry name" value="P-loop containing nucleoside triphosphate hydrolases"/>
    <property type="match status" value="1"/>
</dbReference>
<reference evidence="2 3" key="1">
    <citation type="submission" date="2023-06" db="EMBL/GenBank/DDBJ databases">
        <authorList>
            <person name="Oyuntsetseg B."/>
            <person name="Kim S.B."/>
        </authorList>
    </citation>
    <scope>NUCLEOTIDE SEQUENCE [LARGE SCALE GENOMIC DNA]</scope>
    <source>
        <strain evidence="2 3">2-15</strain>
    </source>
</reference>
<dbReference type="InterPro" id="IPR027417">
    <property type="entry name" value="P-loop_NTPase"/>
</dbReference>
<dbReference type="Gene3D" id="1.10.287.130">
    <property type="match status" value="1"/>
</dbReference>